<dbReference type="SUPFAM" id="SSF88659">
    <property type="entry name" value="Sigma3 and sigma4 domains of RNA polymerase sigma factors"/>
    <property type="match status" value="1"/>
</dbReference>
<keyword evidence="3" id="KW-0731">Sigma factor</keyword>
<evidence type="ECO:0000313" key="8">
    <source>
        <dbReference type="Proteomes" id="UP000015480"/>
    </source>
</evidence>
<dbReference type="InterPro" id="IPR013249">
    <property type="entry name" value="RNA_pol_sigma70_r4_t2"/>
</dbReference>
<evidence type="ECO:0000256" key="1">
    <source>
        <dbReference type="ARBA" id="ARBA00010641"/>
    </source>
</evidence>
<reference evidence="7 8" key="1">
    <citation type="journal article" date="2014" name="BMC Genomics">
        <title>Architecture and functions of a multipartite genome of the methylotrophic bacterium Paracoccus aminophilus JCM 7686, containing primary and secondary chromids.</title>
        <authorList>
            <person name="Dziewit L."/>
            <person name="Czarnecki J."/>
            <person name="Wibberg D."/>
            <person name="Radlinska M."/>
            <person name="Mrozek P."/>
            <person name="Szymczak M."/>
            <person name="Schluter A."/>
            <person name="Puhler A."/>
            <person name="Bartosik D."/>
        </authorList>
    </citation>
    <scope>NUCLEOTIDE SEQUENCE [LARGE SCALE GENOMIC DNA]</scope>
    <source>
        <strain evidence="7">JCM 7686</strain>
    </source>
</reference>
<dbReference type="PANTHER" id="PTHR43133:SF63">
    <property type="entry name" value="RNA POLYMERASE SIGMA FACTOR FECI-RELATED"/>
    <property type="match status" value="1"/>
</dbReference>
<dbReference type="InterPro" id="IPR013325">
    <property type="entry name" value="RNA_pol_sigma_r2"/>
</dbReference>
<proteinExistence type="inferred from homology"/>
<organism evidence="7 8">
    <name type="scientific">Paracoccus aminophilus JCM 7686</name>
    <dbReference type="NCBI Taxonomy" id="1367847"/>
    <lineage>
        <taxon>Bacteria</taxon>
        <taxon>Pseudomonadati</taxon>
        <taxon>Pseudomonadota</taxon>
        <taxon>Alphaproteobacteria</taxon>
        <taxon>Rhodobacterales</taxon>
        <taxon>Paracoccaceae</taxon>
        <taxon>Paracoccus</taxon>
    </lineage>
</organism>
<dbReference type="EMBL" id="CP006650">
    <property type="protein sequence ID" value="AGT08791.1"/>
    <property type="molecule type" value="Genomic_DNA"/>
</dbReference>
<evidence type="ECO:0000259" key="6">
    <source>
        <dbReference type="Pfam" id="PF08281"/>
    </source>
</evidence>
<gene>
    <name evidence="7" type="ORF">JCM7686_1690</name>
</gene>
<dbReference type="eggNOG" id="COG1595">
    <property type="taxonomic scope" value="Bacteria"/>
</dbReference>
<dbReference type="OrthoDB" id="9794372at2"/>
<dbReference type="Pfam" id="PF04542">
    <property type="entry name" value="Sigma70_r2"/>
    <property type="match status" value="1"/>
</dbReference>
<feature type="domain" description="RNA polymerase sigma-70 region 2" evidence="5">
    <location>
        <begin position="8"/>
        <end position="75"/>
    </location>
</feature>
<dbReference type="GO" id="GO:0003677">
    <property type="term" value="F:DNA binding"/>
    <property type="evidence" value="ECO:0007669"/>
    <property type="project" value="InterPro"/>
</dbReference>
<dbReference type="AlphaFoldDB" id="S5YU72"/>
<evidence type="ECO:0000256" key="4">
    <source>
        <dbReference type="ARBA" id="ARBA00023163"/>
    </source>
</evidence>
<comment type="similarity">
    <text evidence="1">Belongs to the sigma-70 factor family. ECF subfamily.</text>
</comment>
<dbReference type="SUPFAM" id="SSF88946">
    <property type="entry name" value="Sigma2 domain of RNA polymerase sigma factors"/>
    <property type="match status" value="1"/>
</dbReference>
<feature type="domain" description="RNA polymerase sigma factor 70 region 4 type 2" evidence="6">
    <location>
        <begin position="109"/>
        <end position="147"/>
    </location>
</feature>
<dbReference type="NCBIfam" id="TIGR02937">
    <property type="entry name" value="sigma70-ECF"/>
    <property type="match status" value="1"/>
</dbReference>
<dbReference type="InterPro" id="IPR007627">
    <property type="entry name" value="RNA_pol_sigma70_r2"/>
</dbReference>
<dbReference type="InterPro" id="IPR013324">
    <property type="entry name" value="RNA_pol_sigma_r3/r4-like"/>
</dbReference>
<dbReference type="Gene3D" id="1.10.10.10">
    <property type="entry name" value="Winged helix-like DNA-binding domain superfamily/Winged helix DNA-binding domain"/>
    <property type="match status" value="1"/>
</dbReference>
<evidence type="ECO:0000256" key="3">
    <source>
        <dbReference type="ARBA" id="ARBA00023082"/>
    </source>
</evidence>
<dbReference type="KEGG" id="pami:JCM7686_1690"/>
<dbReference type="HOGENOM" id="CLU_047691_12_3_5"/>
<keyword evidence="8" id="KW-1185">Reference proteome</keyword>
<dbReference type="InterPro" id="IPR039425">
    <property type="entry name" value="RNA_pol_sigma-70-like"/>
</dbReference>
<evidence type="ECO:0000259" key="5">
    <source>
        <dbReference type="Pfam" id="PF04542"/>
    </source>
</evidence>
<dbReference type="Proteomes" id="UP000015480">
    <property type="component" value="Chromosome"/>
</dbReference>
<sequence>MSWDFHSLFKHHAQGILRALIRRGHDPELGADLTQDAFLRAIARQQAGALAEPPAPAYLYKIACNLGINHRRREALVGMTALDTPEAERAAPRALDTERVVAARQELALIREALAAMPPRQRRAFLLHRIEGWPIARIAEEIGLSPSRTWEIIRDAYRQIVLCAGEI</sequence>
<dbReference type="Gene3D" id="1.10.1740.10">
    <property type="match status" value="1"/>
</dbReference>
<dbReference type="InterPro" id="IPR014284">
    <property type="entry name" value="RNA_pol_sigma-70_dom"/>
</dbReference>
<dbReference type="InterPro" id="IPR036388">
    <property type="entry name" value="WH-like_DNA-bd_sf"/>
</dbReference>
<dbReference type="STRING" id="1367847.JCM7686_1690"/>
<evidence type="ECO:0000313" key="7">
    <source>
        <dbReference type="EMBL" id="AGT08791.1"/>
    </source>
</evidence>
<name>S5YU72_PARAH</name>
<keyword evidence="2" id="KW-0805">Transcription regulation</keyword>
<dbReference type="Pfam" id="PF08281">
    <property type="entry name" value="Sigma70_r4_2"/>
    <property type="match status" value="1"/>
</dbReference>
<evidence type="ECO:0000256" key="2">
    <source>
        <dbReference type="ARBA" id="ARBA00023015"/>
    </source>
</evidence>
<dbReference type="PANTHER" id="PTHR43133">
    <property type="entry name" value="RNA POLYMERASE ECF-TYPE SIGMA FACTO"/>
    <property type="match status" value="1"/>
</dbReference>
<dbReference type="GO" id="GO:0016987">
    <property type="term" value="F:sigma factor activity"/>
    <property type="evidence" value="ECO:0007669"/>
    <property type="project" value="UniProtKB-KW"/>
</dbReference>
<accession>S5YU72</accession>
<dbReference type="PATRIC" id="fig|1367847.3.peg.1671"/>
<protein>
    <submittedName>
        <fullName evidence="7">RNA polymerase sigma-70 factor, ECF subfamily</fullName>
    </submittedName>
</protein>
<dbReference type="GO" id="GO:0006352">
    <property type="term" value="P:DNA-templated transcription initiation"/>
    <property type="evidence" value="ECO:0007669"/>
    <property type="project" value="InterPro"/>
</dbReference>
<keyword evidence="4" id="KW-0804">Transcription</keyword>
<dbReference type="RefSeq" id="WP_020950429.1">
    <property type="nucleotide sequence ID" value="NC_022041.1"/>
</dbReference>